<comment type="caution">
    <text evidence="2">The sequence shown here is derived from an EMBL/GenBank/DDBJ whole genome shotgun (WGS) entry which is preliminary data.</text>
</comment>
<sequence>MLSVSDADQSRQVNIPTRFKKRKKTVVPSRKREERKKSTMQMKAEKTFSRIGEAGHDFLQNAKMKPSKNFQACCSFLTWPSDVDPSVLYEGLLQQQTKY</sequence>
<proteinExistence type="predicted"/>
<dbReference type="AlphaFoldDB" id="A0AAV4QIU2"/>
<evidence type="ECO:0000313" key="3">
    <source>
        <dbReference type="Proteomes" id="UP001054837"/>
    </source>
</evidence>
<reference evidence="2 3" key="1">
    <citation type="submission" date="2021-06" db="EMBL/GenBank/DDBJ databases">
        <title>Caerostris darwini draft genome.</title>
        <authorList>
            <person name="Kono N."/>
            <person name="Arakawa K."/>
        </authorList>
    </citation>
    <scope>NUCLEOTIDE SEQUENCE [LARGE SCALE GENOMIC DNA]</scope>
</reference>
<organism evidence="2 3">
    <name type="scientific">Caerostris darwini</name>
    <dbReference type="NCBI Taxonomy" id="1538125"/>
    <lineage>
        <taxon>Eukaryota</taxon>
        <taxon>Metazoa</taxon>
        <taxon>Ecdysozoa</taxon>
        <taxon>Arthropoda</taxon>
        <taxon>Chelicerata</taxon>
        <taxon>Arachnida</taxon>
        <taxon>Araneae</taxon>
        <taxon>Araneomorphae</taxon>
        <taxon>Entelegynae</taxon>
        <taxon>Araneoidea</taxon>
        <taxon>Araneidae</taxon>
        <taxon>Caerostris</taxon>
    </lineage>
</organism>
<protein>
    <submittedName>
        <fullName evidence="2">Uncharacterized protein</fullName>
    </submittedName>
</protein>
<name>A0AAV4QIU2_9ARAC</name>
<feature type="compositionally biased region" description="Basic and acidic residues" evidence="1">
    <location>
        <begin position="30"/>
        <end position="44"/>
    </location>
</feature>
<keyword evidence="3" id="KW-1185">Reference proteome</keyword>
<gene>
    <name evidence="2" type="ORF">CDAR_20691</name>
</gene>
<evidence type="ECO:0000313" key="2">
    <source>
        <dbReference type="EMBL" id="GIY07323.1"/>
    </source>
</evidence>
<accession>A0AAV4QIU2</accession>
<dbReference type="EMBL" id="BPLQ01004331">
    <property type="protein sequence ID" value="GIY07323.1"/>
    <property type="molecule type" value="Genomic_DNA"/>
</dbReference>
<evidence type="ECO:0000256" key="1">
    <source>
        <dbReference type="SAM" id="MobiDB-lite"/>
    </source>
</evidence>
<feature type="region of interest" description="Disordered" evidence="1">
    <location>
        <begin position="1"/>
        <end position="44"/>
    </location>
</feature>
<dbReference type="Proteomes" id="UP001054837">
    <property type="component" value="Unassembled WGS sequence"/>
</dbReference>
<feature type="compositionally biased region" description="Polar residues" evidence="1">
    <location>
        <begin position="1"/>
        <end position="15"/>
    </location>
</feature>